<sequence length="74" mass="8299">MLPDFPTLSFSFNNGTGDVSQEAVVFCNQRIDELLAQDMTPFITLFHFDMPMAMPEQEGRKNHQVVTAFSPTCG</sequence>
<evidence type="ECO:0000313" key="1">
    <source>
        <dbReference type="EMBL" id="TPV37868.1"/>
    </source>
</evidence>
<dbReference type="Proteomes" id="UP000315469">
    <property type="component" value="Unassembled WGS sequence"/>
</dbReference>
<dbReference type="Gene3D" id="3.20.20.80">
    <property type="entry name" value="Glycosidases"/>
    <property type="match status" value="1"/>
</dbReference>
<organism evidence="1 2">
    <name type="scientific">Pantoea eucalypti</name>
    <dbReference type="NCBI Taxonomy" id="470933"/>
    <lineage>
        <taxon>Bacteria</taxon>
        <taxon>Pseudomonadati</taxon>
        <taxon>Pseudomonadota</taxon>
        <taxon>Gammaproteobacteria</taxon>
        <taxon>Enterobacterales</taxon>
        <taxon>Erwiniaceae</taxon>
        <taxon>Pantoea</taxon>
    </lineage>
</organism>
<protein>
    <submittedName>
        <fullName evidence="1">Glycosyl hydrolase family protein</fullName>
    </submittedName>
</protein>
<accession>A0ABY2ZQC5</accession>
<keyword evidence="1" id="KW-0378">Hydrolase</keyword>
<gene>
    <name evidence="1" type="ORF">FJW02_07415</name>
</gene>
<dbReference type="Pfam" id="PF00232">
    <property type="entry name" value="Glyco_hydro_1"/>
    <property type="match status" value="1"/>
</dbReference>
<name>A0ABY2ZQC5_9GAMM</name>
<dbReference type="GO" id="GO:0016787">
    <property type="term" value="F:hydrolase activity"/>
    <property type="evidence" value="ECO:0007669"/>
    <property type="project" value="UniProtKB-KW"/>
</dbReference>
<evidence type="ECO:0000313" key="2">
    <source>
        <dbReference type="Proteomes" id="UP000315469"/>
    </source>
</evidence>
<dbReference type="SUPFAM" id="SSF51445">
    <property type="entry name" value="(Trans)glycosidases"/>
    <property type="match status" value="1"/>
</dbReference>
<reference evidence="1 2" key="1">
    <citation type="submission" date="2019-06" db="EMBL/GenBank/DDBJ databases">
        <title>Taxogenomics and systematics of the genus Pantoea.</title>
        <authorList>
            <person name="Tambong J.T."/>
        </authorList>
    </citation>
    <scope>NUCLEOTIDE SEQUENCE [LARGE SCALE GENOMIC DNA]</scope>
    <source>
        <strain evidence="1 2">LMG 24197</strain>
    </source>
</reference>
<proteinExistence type="predicted"/>
<comment type="caution">
    <text evidence="1">The sequence shown here is derived from an EMBL/GenBank/DDBJ whole genome shotgun (WGS) entry which is preliminary data.</text>
</comment>
<keyword evidence="2" id="KW-1185">Reference proteome</keyword>
<dbReference type="InterPro" id="IPR017853">
    <property type="entry name" value="GH"/>
</dbReference>
<dbReference type="InterPro" id="IPR001360">
    <property type="entry name" value="Glyco_hydro_1"/>
</dbReference>
<dbReference type="EMBL" id="VHJB01000059">
    <property type="protein sequence ID" value="TPV37868.1"/>
    <property type="molecule type" value="Genomic_DNA"/>
</dbReference>